<name>A0A0D8XKT6_DICVI</name>
<dbReference type="AlphaFoldDB" id="A0A0D8XKT6"/>
<dbReference type="EMBL" id="KN716474">
    <property type="protein sequence ID" value="KJH44429.1"/>
    <property type="molecule type" value="Genomic_DNA"/>
</dbReference>
<organism evidence="1 2">
    <name type="scientific">Dictyocaulus viviparus</name>
    <name type="common">Bovine lungworm</name>
    <dbReference type="NCBI Taxonomy" id="29172"/>
    <lineage>
        <taxon>Eukaryota</taxon>
        <taxon>Metazoa</taxon>
        <taxon>Ecdysozoa</taxon>
        <taxon>Nematoda</taxon>
        <taxon>Chromadorea</taxon>
        <taxon>Rhabditida</taxon>
        <taxon>Rhabditina</taxon>
        <taxon>Rhabditomorpha</taxon>
        <taxon>Strongyloidea</taxon>
        <taxon>Metastrongylidae</taxon>
        <taxon>Dictyocaulus</taxon>
    </lineage>
</organism>
<gene>
    <name evidence="1" type="ORF">DICVIV_09528</name>
</gene>
<keyword evidence="2" id="KW-1185">Reference proteome</keyword>
<proteinExistence type="predicted"/>
<protein>
    <submittedName>
        <fullName evidence="1">Uncharacterized protein</fullName>
    </submittedName>
</protein>
<reference evidence="2" key="2">
    <citation type="journal article" date="2016" name="Sci. Rep.">
        <title>Dictyocaulus viviparus genome, variome and transcriptome elucidate lungworm biology and support future intervention.</title>
        <authorList>
            <person name="McNulty S.N."/>
            <person name="Strube C."/>
            <person name="Rosa B.A."/>
            <person name="Martin J.C."/>
            <person name="Tyagi R."/>
            <person name="Choi Y.J."/>
            <person name="Wang Q."/>
            <person name="Hallsworth Pepin K."/>
            <person name="Zhang X."/>
            <person name="Ozersky P."/>
            <person name="Wilson R.K."/>
            <person name="Sternberg P.W."/>
            <person name="Gasser R.B."/>
            <person name="Mitreva M."/>
        </authorList>
    </citation>
    <scope>NUCLEOTIDE SEQUENCE [LARGE SCALE GENOMIC DNA]</scope>
    <source>
        <strain evidence="2">HannoverDv2000</strain>
    </source>
</reference>
<sequence>MLLAFPKQQVLLRNRDVAAEVLKMDVEGDLLPALISFIKSYKVCQVGSLFLLKNSTCFSDLVMINPDDIK</sequence>
<evidence type="ECO:0000313" key="1">
    <source>
        <dbReference type="EMBL" id="KJH44429.1"/>
    </source>
</evidence>
<reference evidence="1 2" key="1">
    <citation type="submission" date="2013-11" db="EMBL/GenBank/DDBJ databases">
        <title>Draft genome of the bovine lungworm Dictyocaulus viviparus.</title>
        <authorList>
            <person name="Mitreva M."/>
        </authorList>
    </citation>
    <scope>NUCLEOTIDE SEQUENCE [LARGE SCALE GENOMIC DNA]</scope>
    <source>
        <strain evidence="1 2">HannoverDv2000</strain>
    </source>
</reference>
<evidence type="ECO:0000313" key="2">
    <source>
        <dbReference type="Proteomes" id="UP000053766"/>
    </source>
</evidence>
<dbReference type="Proteomes" id="UP000053766">
    <property type="component" value="Unassembled WGS sequence"/>
</dbReference>
<accession>A0A0D8XKT6</accession>